<feature type="region of interest" description="Disordered" evidence="1">
    <location>
        <begin position="1851"/>
        <end position="1870"/>
    </location>
</feature>
<feature type="compositionally biased region" description="Acidic residues" evidence="1">
    <location>
        <begin position="492"/>
        <end position="501"/>
    </location>
</feature>
<feature type="region of interest" description="Disordered" evidence="1">
    <location>
        <begin position="1321"/>
        <end position="1571"/>
    </location>
</feature>
<feature type="compositionally biased region" description="Acidic residues" evidence="1">
    <location>
        <begin position="856"/>
        <end position="868"/>
    </location>
</feature>
<feature type="compositionally biased region" description="Acidic residues" evidence="1">
    <location>
        <begin position="796"/>
        <end position="809"/>
    </location>
</feature>
<evidence type="ECO:0000313" key="2">
    <source>
        <dbReference type="EMBL" id="CBJ26982.1"/>
    </source>
</evidence>
<feature type="compositionally biased region" description="Basic and acidic residues" evidence="1">
    <location>
        <begin position="1500"/>
        <end position="1516"/>
    </location>
</feature>
<dbReference type="Proteomes" id="UP000002630">
    <property type="component" value="Linkage Group LG24"/>
</dbReference>
<dbReference type="InParanoid" id="D7G3I4"/>
<feature type="region of interest" description="Disordered" evidence="1">
    <location>
        <begin position="316"/>
        <end position="381"/>
    </location>
</feature>
<feature type="compositionally biased region" description="Low complexity" evidence="1">
    <location>
        <begin position="1466"/>
        <end position="1481"/>
    </location>
</feature>
<dbReference type="STRING" id="2880.D7G3I4"/>
<evidence type="ECO:0000256" key="1">
    <source>
        <dbReference type="SAM" id="MobiDB-lite"/>
    </source>
</evidence>
<feature type="compositionally biased region" description="Polar residues" evidence="1">
    <location>
        <begin position="173"/>
        <end position="186"/>
    </location>
</feature>
<evidence type="ECO:0000313" key="3">
    <source>
        <dbReference type="Proteomes" id="UP000002630"/>
    </source>
</evidence>
<feature type="compositionally biased region" description="Basic and acidic residues" evidence="1">
    <location>
        <begin position="1851"/>
        <end position="1863"/>
    </location>
</feature>
<dbReference type="OrthoDB" id="10418400at2759"/>
<feature type="region of interest" description="Disordered" evidence="1">
    <location>
        <begin position="535"/>
        <end position="625"/>
    </location>
</feature>
<keyword evidence="3" id="KW-1185">Reference proteome</keyword>
<feature type="compositionally biased region" description="Basic and acidic residues" evidence="1">
    <location>
        <begin position="1406"/>
        <end position="1416"/>
    </location>
</feature>
<feature type="compositionally biased region" description="Basic and acidic residues" evidence="1">
    <location>
        <begin position="1212"/>
        <end position="1221"/>
    </location>
</feature>
<organism evidence="2 3">
    <name type="scientific">Ectocarpus siliculosus</name>
    <name type="common">Brown alga</name>
    <name type="synonym">Conferva siliculosa</name>
    <dbReference type="NCBI Taxonomy" id="2880"/>
    <lineage>
        <taxon>Eukaryota</taxon>
        <taxon>Sar</taxon>
        <taxon>Stramenopiles</taxon>
        <taxon>Ochrophyta</taxon>
        <taxon>PX clade</taxon>
        <taxon>Phaeophyceae</taxon>
        <taxon>Ectocarpales</taxon>
        <taxon>Ectocarpaceae</taxon>
        <taxon>Ectocarpus</taxon>
    </lineage>
</organism>
<name>D7G3I4_ECTSI</name>
<feature type="region of interest" description="Disordered" evidence="1">
    <location>
        <begin position="746"/>
        <end position="956"/>
    </location>
</feature>
<feature type="region of interest" description="Disordered" evidence="1">
    <location>
        <begin position="1737"/>
        <end position="1757"/>
    </location>
</feature>
<feature type="region of interest" description="Disordered" evidence="1">
    <location>
        <begin position="1"/>
        <end position="33"/>
    </location>
</feature>
<reference evidence="2 3" key="1">
    <citation type="journal article" date="2010" name="Nature">
        <title>The Ectocarpus genome and the independent evolution of multicellularity in brown algae.</title>
        <authorList>
            <person name="Cock J.M."/>
            <person name="Sterck L."/>
            <person name="Rouze P."/>
            <person name="Scornet D."/>
            <person name="Allen A.E."/>
            <person name="Amoutzias G."/>
            <person name="Anthouard V."/>
            <person name="Artiguenave F."/>
            <person name="Aury J.M."/>
            <person name="Badger J.H."/>
            <person name="Beszteri B."/>
            <person name="Billiau K."/>
            <person name="Bonnet E."/>
            <person name="Bothwell J.H."/>
            <person name="Bowler C."/>
            <person name="Boyen C."/>
            <person name="Brownlee C."/>
            <person name="Carrano C.J."/>
            <person name="Charrier B."/>
            <person name="Cho G.Y."/>
            <person name="Coelho S.M."/>
            <person name="Collen J."/>
            <person name="Corre E."/>
            <person name="Da Silva C."/>
            <person name="Delage L."/>
            <person name="Delaroque N."/>
            <person name="Dittami S.M."/>
            <person name="Doulbeau S."/>
            <person name="Elias M."/>
            <person name="Farnham G."/>
            <person name="Gachon C.M."/>
            <person name="Gschloessl B."/>
            <person name="Heesch S."/>
            <person name="Jabbari K."/>
            <person name="Jubin C."/>
            <person name="Kawai H."/>
            <person name="Kimura K."/>
            <person name="Kloareg B."/>
            <person name="Kupper F.C."/>
            <person name="Lang D."/>
            <person name="Le Bail A."/>
            <person name="Leblanc C."/>
            <person name="Lerouge P."/>
            <person name="Lohr M."/>
            <person name="Lopez P.J."/>
            <person name="Martens C."/>
            <person name="Maumus F."/>
            <person name="Michel G."/>
            <person name="Miranda-Saavedra D."/>
            <person name="Morales J."/>
            <person name="Moreau H."/>
            <person name="Motomura T."/>
            <person name="Nagasato C."/>
            <person name="Napoli C.A."/>
            <person name="Nelson D.R."/>
            <person name="Nyvall-Collen P."/>
            <person name="Peters A.F."/>
            <person name="Pommier C."/>
            <person name="Potin P."/>
            <person name="Poulain J."/>
            <person name="Quesneville H."/>
            <person name="Read B."/>
            <person name="Rensing S.A."/>
            <person name="Ritter A."/>
            <person name="Rousvoal S."/>
            <person name="Samanta M."/>
            <person name="Samson G."/>
            <person name="Schroeder D.C."/>
            <person name="Segurens B."/>
            <person name="Strittmatter M."/>
            <person name="Tonon T."/>
            <person name="Tregear J.W."/>
            <person name="Valentin K."/>
            <person name="von Dassow P."/>
            <person name="Yamagishi T."/>
            <person name="Van de Peer Y."/>
            <person name="Wincker P."/>
        </authorList>
    </citation>
    <scope>NUCLEOTIDE SEQUENCE [LARGE SCALE GENOMIC DNA]</scope>
    <source>
        <strain evidence="3">Ec32 / CCAP1310/4</strain>
    </source>
</reference>
<feature type="compositionally biased region" description="Acidic residues" evidence="1">
    <location>
        <begin position="714"/>
        <end position="724"/>
    </location>
</feature>
<feature type="compositionally biased region" description="Polar residues" evidence="1">
    <location>
        <begin position="939"/>
        <end position="954"/>
    </location>
</feature>
<feature type="region of interest" description="Disordered" evidence="1">
    <location>
        <begin position="154"/>
        <end position="186"/>
    </location>
</feature>
<feature type="compositionally biased region" description="Acidic residues" evidence="1">
    <location>
        <begin position="1074"/>
        <end position="1084"/>
    </location>
</feature>
<feature type="region of interest" description="Disordered" evidence="1">
    <location>
        <begin position="1013"/>
        <end position="1137"/>
    </location>
</feature>
<feature type="region of interest" description="Disordered" evidence="1">
    <location>
        <begin position="1164"/>
        <end position="1236"/>
    </location>
</feature>
<feature type="region of interest" description="Disordered" evidence="1">
    <location>
        <begin position="1660"/>
        <end position="1695"/>
    </location>
</feature>
<feature type="region of interest" description="Disordered" evidence="1">
    <location>
        <begin position="425"/>
        <end position="511"/>
    </location>
</feature>
<feature type="compositionally biased region" description="Acidic residues" evidence="1">
    <location>
        <begin position="1194"/>
        <end position="1211"/>
    </location>
</feature>
<feature type="compositionally biased region" description="Low complexity" evidence="1">
    <location>
        <begin position="1336"/>
        <end position="1345"/>
    </location>
</feature>
<feature type="compositionally biased region" description="Acidic residues" evidence="1">
    <location>
        <begin position="817"/>
        <end position="833"/>
    </location>
</feature>
<gene>
    <name evidence="2" type="ORF">Esi_0051_0072</name>
</gene>
<dbReference type="EMBL" id="FN648719">
    <property type="protein sequence ID" value="CBJ26982.1"/>
    <property type="molecule type" value="Genomic_DNA"/>
</dbReference>
<protein>
    <submittedName>
        <fullName evidence="2">Uncharacterized protein</fullName>
    </submittedName>
</protein>
<proteinExistence type="predicted"/>
<feature type="compositionally biased region" description="Low complexity" evidence="1">
    <location>
        <begin position="557"/>
        <end position="583"/>
    </location>
</feature>
<dbReference type="EMBL" id="FN649749">
    <property type="protein sequence ID" value="CBJ26982.1"/>
    <property type="molecule type" value="Genomic_DNA"/>
</dbReference>
<feature type="compositionally biased region" description="Low complexity" evidence="1">
    <location>
        <begin position="1556"/>
        <end position="1571"/>
    </location>
</feature>
<accession>D7G3I4</accession>
<feature type="compositionally biased region" description="Polar residues" evidence="1">
    <location>
        <begin position="342"/>
        <end position="356"/>
    </location>
</feature>
<sequence>MVIETATAAVRRHKKDRSSIGTKSSDRASIGSKTLSFHQKKGRFAAGIGHSPRSDQLDRIRKNALEDFTRATHKRSQSVHQMAAMYASTSSDKSSNADGIKQQQQGDAWLPGGNTKGLGGLVSAFASDGGGRSLESVALEAQGELSEEEIPAIREEAGEEPQSLSPPPKLSERSLSQPNPEATNYSVFSSTSDVRARDLKKTHLDEARNLTSNRARKVKDIASGFKGESRPENVEVFHKRHKEQEADYRHKVHQGKETLKKTSQGTDAMYNFVLKLNLATTEGKERFMKKWAIGRIANGESINPREGWKFLKSLGIDVPKPRSPNAATDFARPGSPSEKDITTAQSAPNKQTTTGMITPAAASRGRGRTGNTPATAGGYGRPGGGGGGFAVGDAAKQESAAWEVAMSQAVGAVVKVDADACAPKLGLERRRRSGSEPRRTPSDLPRAPDTCRAPKTKPFFFYSGGGGGSDVKAAPPSPLPPAPMSDNGDCLLEQDEADDFGDGGSRGFSGAGLSLSPAGSVTGGLALNMKLWRQEGEGGDGVGGRRPQSQAFDSRGPSLDSLRASVSSSRMSLSPCRSLSPPRGGRAGVRISLNPRYESPGRFNLSPGRRSNGRSPLTPTAMADRSAAAALSAKVSWDATGPPPAPEGLQLPTRLFVGGGEENKGDGISCSGSEERFDGNPAEGFDMGGKEALLDAGWGESGGDAGKMVLEISRDDDDDNEGEEGGIRASFASSEFHEARGLSLVSRGFREDSGVSMASSDYEEAREVSLASPQETQAKAERLSAVSAIVGAGTLSDDEEEDDTEQEEKEEIKGDEDPAEEVGLTEEKQEEEEVGVKEKDENLKQEQEEVGVKEEENQDPEQEEEEEKVDTKVKGGEDLAEGVGVMEKDEDPEQEEEEVGAKEEDEGVNTSPSSSQACTASAAECPPTPEFAIAIAPDSATSEGEPNPQEQDGLSATVHIVADDEGSTSGAKEKDDAAEISAVMDDIARMDEQSILLDAETALMAISIDSGDDVAEAAGGGARSSLDDSGYAPDAEMNPPSLAGVDDDAPAGPARDADPQLAAERGSFDPASAGEEEGPSDVEGETATGDERRVLASPVASDHDDDDYGGGYVPSGGEDEEECGRRRGGESTGGVDAAVRETLDNLAAGVAILAGGDEEECDELLGCDEVLSELQSEDGDAGEGTVGDAAREDSAEEEGAASEDGGGEDEDPGVRGTKEAGGDGAGDVDAGGAVVEEHAPLAAKELAGESVRTGLHKRLKIAVGSELQEEEPPVPRLHWGVNHIAMDSPLTPSRYDDERAPSTSSLSPCRQEFTGLLLEKGSESAGSTGALTIEPGLLGNSSNGGANDSFEEETRVSSPWRGDPERLMSPLSPFSVDSSPDALEESELTKPNKLWGGRLSVLSEGGESRLSRESRGSVESNVTLVAGDDTAGPHEGRRTTGGTEEQTASPSSQRASTEPLPPPSSPAAASPAAVGATSSPAVGGDGTAVPQQDTAGSPTGREEEDGRGGGAGEKKQLVTPPSSSLEPRRAPEAAVETPLPGTPPVGGSSPQSKLNVSASTPTSSSPVESSVVADVLAEETLAMGSDVLAGGSTRLSEVAAKDGLVDEGGHYCCEEGDKGLAVESVESVPSGLVVGVVAEGGDCEEEEKGLADESVEAVPNGLVSEGGDCEEEEKGLAEDSVEAVPSGLVSEGGDYEETDKELAVESVEAVPSVSEGGDCEDEDKALAVASVEVVPSDGLVSEGGDCEEEDKGLAEKSVGAPEALRLDDMPNPYEDFDELHDRDYYTARTVQLDCKTPGDIFNFCRPRSGTVYQSASGSGPGFFSDADSGNVVGEAINNGSIVGKASCQQEDCGRRGAPADEPPKGGCTIS</sequence>
<feature type="region of interest" description="Disordered" evidence="1">
    <location>
        <begin position="637"/>
        <end position="733"/>
    </location>
</feature>
<feature type="compositionally biased region" description="Polar residues" evidence="1">
    <location>
        <begin position="908"/>
        <end position="919"/>
    </location>
</feature>
<feature type="compositionally biased region" description="Basic and acidic residues" evidence="1">
    <location>
        <begin position="834"/>
        <end position="855"/>
    </location>
</feature>
<feature type="compositionally biased region" description="Acidic residues" evidence="1">
    <location>
        <begin position="888"/>
        <end position="907"/>
    </location>
</feature>